<name>A0A255Z1V1_9SPHN</name>
<dbReference type="InterPro" id="IPR029471">
    <property type="entry name" value="HNH_5"/>
</dbReference>
<dbReference type="OrthoDB" id="9802901at2"/>
<gene>
    <name evidence="2" type="ORF">CHU93_01565</name>
</gene>
<feature type="domain" description="HNH nuclease" evidence="1">
    <location>
        <begin position="94"/>
        <end position="145"/>
    </location>
</feature>
<sequence length="199" mass="22803">MLTTDLIEEKFVTAPHLVSPEACPALVLNADYTPLSYFPLSLWPWQTAIKAAFLERVDIIAEYDREIASPSLRMKLPSVIALRRYVRPASHPAFTRFNLFLRDRFTCQYCGVPGGELTFDHVIPRAYGGRTTWENVTTACAPCNLKKGGRTPAEAHMHLHSRPHQPHTHELQTNGRAFPPHHCHETWRDYLYWDVELLA</sequence>
<dbReference type="PANTHER" id="PTHR33877">
    <property type="entry name" value="SLL1193 PROTEIN"/>
    <property type="match status" value="1"/>
</dbReference>
<organism evidence="2 3">
    <name type="scientific">Sandarakinorhabdus cyanobacteriorum</name>
    <dbReference type="NCBI Taxonomy" id="1981098"/>
    <lineage>
        <taxon>Bacteria</taxon>
        <taxon>Pseudomonadati</taxon>
        <taxon>Pseudomonadota</taxon>
        <taxon>Alphaproteobacteria</taxon>
        <taxon>Sphingomonadales</taxon>
        <taxon>Sphingosinicellaceae</taxon>
        <taxon>Sandarakinorhabdus</taxon>
    </lineage>
</organism>
<dbReference type="RefSeq" id="WP_094472460.1">
    <property type="nucleotide sequence ID" value="NZ_NOXT01000056.1"/>
</dbReference>
<dbReference type="EMBL" id="NOXT01000056">
    <property type="protein sequence ID" value="OYQ35483.1"/>
    <property type="molecule type" value="Genomic_DNA"/>
</dbReference>
<dbReference type="AlphaFoldDB" id="A0A255Z1V1"/>
<dbReference type="InterPro" id="IPR052892">
    <property type="entry name" value="NA-targeting_endonuclease"/>
</dbReference>
<keyword evidence="2" id="KW-0540">Nuclease</keyword>
<reference evidence="2 3" key="1">
    <citation type="submission" date="2017-07" db="EMBL/GenBank/DDBJ databases">
        <title>Sandarakinorhabdus cyanobacteriorum sp. nov., a novel bacterium isolated from cyanobacterial aggregates in a eutrophic lake.</title>
        <authorList>
            <person name="Cai H."/>
        </authorList>
    </citation>
    <scope>NUCLEOTIDE SEQUENCE [LARGE SCALE GENOMIC DNA]</scope>
    <source>
        <strain evidence="2 3">TH057</strain>
    </source>
</reference>
<accession>A0A255Z1V1</accession>
<protein>
    <submittedName>
        <fullName evidence="2">HNH endonuclease</fullName>
    </submittedName>
</protein>
<evidence type="ECO:0000313" key="2">
    <source>
        <dbReference type="EMBL" id="OYQ35483.1"/>
    </source>
</evidence>
<keyword evidence="2" id="KW-0378">Hydrolase</keyword>
<evidence type="ECO:0000313" key="3">
    <source>
        <dbReference type="Proteomes" id="UP000216991"/>
    </source>
</evidence>
<dbReference type="CDD" id="cd00085">
    <property type="entry name" value="HNHc"/>
    <property type="match status" value="1"/>
</dbReference>
<dbReference type="InterPro" id="IPR003615">
    <property type="entry name" value="HNH_nuc"/>
</dbReference>
<dbReference type="SMART" id="SM00507">
    <property type="entry name" value="HNHc"/>
    <property type="match status" value="1"/>
</dbReference>
<keyword evidence="3" id="KW-1185">Reference proteome</keyword>
<dbReference type="PANTHER" id="PTHR33877:SF2">
    <property type="entry name" value="OS07G0170200 PROTEIN"/>
    <property type="match status" value="1"/>
</dbReference>
<keyword evidence="2" id="KW-0255">Endonuclease</keyword>
<dbReference type="Pfam" id="PF14279">
    <property type="entry name" value="HNH_5"/>
    <property type="match status" value="1"/>
</dbReference>
<dbReference type="GO" id="GO:0004519">
    <property type="term" value="F:endonuclease activity"/>
    <property type="evidence" value="ECO:0007669"/>
    <property type="project" value="UniProtKB-KW"/>
</dbReference>
<comment type="caution">
    <text evidence="2">The sequence shown here is derived from an EMBL/GenBank/DDBJ whole genome shotgun (WGS) entry which is preliminary data.</text>
</comment>
<proteinExistence type="predicted"/>
<dbReference type="Gene3D" id="1.10.30.50">
    <property type="match status" value="1"/>
</dbReference>
<evidence type="ECO:0000259" key="1">
    <source>
        <dbReference type="SMART" id="SM00507"/>
    </source>
</evidence>
<dbReference type="Proteomes" id="UP000216991">
    <property type="component" value="Unassembled WGS sequence"/>
</dbReference>